<reference evidence="18 19" key="1">
    <citation type="submission" date="2020-08" db="EMBL/GenBank/DDBJ databases">
        <title>Genome public.</title>
        <authorList>
            <person name="Liu C."/>
            <person name="Sun Q."/>
        </authorList>
    </citation>
    <scope>NUCLEOTIDE SEQUENCE [LARGE SCALE GENOMIC DNA]</scope>
    <source>
        <strain evidence="18 19">NSJ-10</strain>
    </source>
</reference>
<dbReference type="PROSITE" id="PS50109">
    <property type="entry name" value="HIS_KIN"/>
    <property type="match status" value="1"/>
</dbReference>
<feature type="coiled-coil region" evidence="14">
    <location>
        <begin position="140"/>
        <end position="179"/>
    </location>
</feature>
<protein>
    <recommendedName>
        <fullName evidence="3">histidine kinase</fullName>
        <ecNumber evidence="3">2.7.13.3</ecNumber>
    </recommendedName>
</protein>
<keyword evidence="5" id="KW-0597">Phosphoprotein</keyword>
<evidence type="ECO:0000256" key="12">
    <source>
        <dbReference type="ARBA" id="ARBA00023012"/>
    </source>
</evidence>
<name>A0A8I0DTM7_9FIRM</name>
<evidence type="ECO:0000256" key="7">
    <source>
        <dbReference type="ARBA" id="ARBA00022692"/>
    </source>
</evidence>
<dbReference type="EC" id="2.7.13.3" evidence="3"/>
<keyword evidence="6" id="KW-0808">Transferase</keyword>
<accession>A0A8I0DTM7</accession>
<dbReference type="CDD" id="cd00082">
    <property type="entry name" value="HisKA"/>
    <property type="match status" value="1"/>
</dbReference>
<keyword evidence="12" id="KW-0902">Two-component regulatory system</keyword>
<dbReference type="InterPro" id="IPR003660">
    <property type="entry name" value="HAMP_dom"/>
</dbReference>
<evidence type="ECO:0000256" key="3">
    <source>
        <dbReference type="ARBA" id="ARBA00012438"/>
    </source>
</evidence>
<evidence type="ECO:0000256" key="14">
    <source>
        <dbReference type="SAM" id="Coils"/>
    </source>
</evidence>
<dbReference type="AlphaFoldDB" id="A0A8I0DTM7"/>
<keyword evidence="14" id="KW-0175">Coiled coil</keyword>
<evidence type="ECO:0000256" key="9">
    <source>
        <dbReference type="ARBA" id="ARBA00022777"/>
    </source>
</evidence>
<dbReference type="InterPro" id="IPR036890">
    <property type="entry name" value="HATPase_C_sf"/>
</dbReference>
<evidence type="ECO:0000256" key="2">
    <source>
        <dbReference type="ARBA" id="ARBA00004651"/>
    </source>
</evidence>
<sequence>MKDRETRQKNRREKRTDEKLTLNTKLVLVIAGSLLLAVGLFFVWLKTTVYIIDKKYLDETATARRTDEKIDRFSDYVRDNKVKSTDMNAILRWQQEEGSVYLLVYQNENVIYDSTKQKRRTAMERFFNKITNGNKKGRKLAESEEDKKQMLNNIKNKRLVEIYRKKKEYKRQTEKTNENVGNDIASSESEYKETNPVDTSDVEELASQYGNYAFYSVRFEDGLYDVCIVDYSEKRVYYFWMTIGFLVCSFIFMMFVMIYNGRVVKRVRRLTREVSRIKKNDINAAITKSGNDEIYVLADNIDSMRNSIIQQMSKEKEAWQANRDLVTAMAHDIRTPLTVLNGYLDLLETSEFDSEEEYKQYVDICVDKAGQLKDLSDKLFRYFFVYSGHTDELKMEKFPAKEFFQQMIGEYMCLLEEKGITFQIKTEDNSPKIQIDAPYLKRLFDNIFTNIRKYSDYSKPVDIKYSTSDTKVTLVISNHISKNRNEAESTRIGIKTCEKIAQEMNIDFSVKEKKGQYTVTLVFAIVE</sequence>
<comment type="catalytic activity">
    <reaction evidence="1">
        <text>ATP + protein L-histidine = ADP + protein N-phospho-L-histidine.</text>
        <dbReference type="EC" id="2.7.13.3"/>
    </reaction>
</comment>
<organism evidence="18 19">
    <name type="scientific">Coprococcus hominis</name>
    <name type="common">ex Liu et al. 2022</name>
    <dbReference type="NCBI Taxonomy" id="2763039"/>
    <lineage>
        <taxon>Bacteria</taxon>
        <taxon>Bacillati</taxon>
        <taxon>Bacillota</taxon>
        <taxon>Clostridia</taxon>
        <taxon>Lachnospirales</taxon>
        <taxon>Lachnospiraceae</taxon>
        <taxon>Coprococcus</taxon>
    </lineage>
</organism>
<evidence type="ECO:0000313" key="18">
    <source>
        <dbReference type="EMBL" id="MBC5662140.1"/>
    </source>
</evidence>
<dbReference type="GO" id="GO:0000155">
    <property type="term" value="F:phosphorelay sensor kinase activity"/>
    <property type="evidence" value="ECO:0007669"/>
    <property type="project" value="InterPro"/>
</dbReference>
<dbReference type="InterPro" id="IPR036097">
    <property type="entry name" value="HisK_dim/P_sf"/>
</dbReference>
<keyword evidence="10" id="KW-0067">ATP-binding</keyword>
<dbReference type="CDD" id="cd06225">
    <property type="entry name" value="HAMP"/>
    <property type="match status" value="1"/>
</dbReference>
<comment type="caution">
    <text evidence="18">The sequence shown here is derived from an EMBL/GenBank/DDBJ whole genome shotgun (WGS) entry which is preliminary data.</text>
</comment>
<keyword evidence="9 18" id="KW-0418">Kinase</keyword>
<dbReference type="Gene3D" id="1.10.287.130">
    <property type="match status" value="1"/>
</dbReference>
<evidence type="ECO:0000256" key="15">
    <source>
        <dbReference type="SAM" id="Phobius"/>
    </source>
</evidence>
<dbReference type="Pfam" id="PF00672">
    <property type="entry name" value="HAMP"/>
    <property type="match status" value="1"/>
</dbReference>
<dbReference type="SUPFAM" id="SSF158472">
    <property type="entry name" value="HAMP domain-like"/>
    <property type="match status" value="1"/>
</dbReference>
<evidence type="ECO:0000256" key="1">
    <source>
        <dbReference type="ARBA" id="ARBA00000085"/>
    </source>
</evidence>
<feature type="transmembrane region" description="Helical" evidence="15">
    <location>
        <begin position="20"/>
        <end position="45"/>
    </location>
</feature>
<dbReference type="Gene3D" id="6.10.340.10">
    <property type="match status" value="1"/>
</dbReference>
<dbReference type="GO" id="GO:0005886">
    <property type="term" value="C:plasma membrane"/>
    <property type="evidence" value="ECO:0007669"/>
    <property type="project" value="UniProtKB-SubCell"/>
</dbReference>
<dbReference type="PANTHER" id="PTHR45528:SF1">
    <property type="entry name" value="SENSOR HISTIDINE KINASE CPXA"/>
    <property type="match status" value="1"/>
</dbReference>
<dbReference type="RefSeq" id="WP_117822237.1">
    <property type="nucleotide sequence ID" value="NZ_JACOOX010000002.1"/>
</dbReference>
<dbReference type="InterPro" id="IPR003661">
    <property type="entry name" value="HisK_dim/P_dom"/>
</dbReference>
<feature type="domain" description="Histidine kinase" evidence="16">
    <location>
        <begin position="328"/>
        <end position="527"/>
    </location>
</feature>
<dbReference type="GO" id="GO:0005524">
    <property type="term" value="F:ATP binding"/>
    <property type="evidence" value="ECO:0007669"/>
    <property type="project" value="UniProtKB-KW"/>
</dbReference>
<keyword evidence="11 15" id="KW-1133">Transmembrane helix</keyword>
<evidence type="ECO:0000256" key="13">
    <source>
        <dbReference type="ARBA" id="ARBA00023136"/>
    </source>
</evidence>
<dbReference type="SUPFAM" id="SSF47384">
    <property type="entry name" value="Homodimeric domain of signal transducing histidine kinase"/>
    <property type="match status" value="1"/>
</dbReference>
<dbReference type="PANTHER" id="PTHR45528">
    <property type="entry name" value="SENSOR HISTIDINE KINASE CPXA"/>
    <property type="match status" value="1"/>
</dbReference>
<dbReference type="Pfam" id="PF00512">
    <property type="entry name" value="HisKA"/>
    <property type="match status" value="1"/>
</dbReference>
<evidence type="ECO:0000256" key="6">
    <source>
        <dbReference type="ARBA" id="ARBA00022679"/>
    </source>
</evidence>
<evidence type="ECO:0000256" key="8">
    <source>
        <dbReference type="ARBA" id="ARBA00022741"/>
    </source>
</evidence>
<evidence type="ECO:0000256" key="4">
    <source>
        <dbReference type="ARBA" id="ARBA00022475"/>
    </source>
</evidence>
<dbReference type="Proteomes" id="UP000615234">
    <property type="component" value="Unassembled WGS sequence"/>
</dbReference>
<keyword evidence="4" id="KW-1003">Cell membrane</keyword>
<evidence type="ECO:0000259" key="17">
    <source>
        <dbReference type="PROSITE" id="PS50885"/>
    </source>
</evidence>
<dbReference type="EMBL" id="JACOOX010000002">
    <property type="protein sequence ID" value="MBC5662140.1"/>
    <property type="molecule type" value="Genomic_DNA"/>
</dbReference>
<keyword evidence="7 15" id="KW-0812">Transmembrane</keyword>
<proteinExistence type="predicted"/>
<dbReference type="SMART" id="SM00388">
    <property type="entry name" value="HisKA"/>
    <property type="match status" value="1"/>
</dbReference>
<evidence type="ECO:0000256" key="5">
    <source>
        <dbReference type="ARBA" id="ARBA00022553"/>
    </source>
</evidence>
<dbReference type="SUPFAM" id="SSF55874">
    <property type="entry name" value="ATPase domain of HSP90 chaperone/DNA topoisomerase II/histidine kinase"/>
    <property type="match status" value="1"/>
</dbReference>
<dbReference type="SMART" id="SM00304">
    <property type="entry name" value="HAMP"/>
    <property type="match status" value="1"/>
</dbReference>
<keyword evidence="8" id="KW-0547">Nucleotide-binding</keyword>
<feature type="transmembrane region" description="Helical" evidence="15">
    <location>
        <begin position="237"/>
        <end position="259"/>
    </location>
</feature>
<comment type="subcellular location">
    <subcellularLocation>
        <location evidence="2">Cell membrane</location>
        <topology evidence="2">Multi-pass membrane protein</topology>
    </subcellularLocation>
</comment>
<evidence type="ECO:0000256" key="11">
    <source>
        <dbReference type="ARBA" id="ARBA00022989"/>
    </source>
</evidence>
<feature type="domain" description="HAMP" evidence="17">
    <location>
        <begin position="261"/>
        <end position="313"/>
    </location>
</feature>
<dbReference type="PROSITE" id="PS50885">
    <property type="entry name" value="HAMP"/>
    <property type="match status" value="1"/>
</dbReference>
<dbReference type="Gene3D" id="3.30.565.10">
    <property type="entry name" value="Histidine kinase-like ATPase, C-terminal domain"/>
    <property type="match status" value="1"/>
</dbReference>
<evidence type="ECO:0000256" key="10">
    <source>
        <dbReference type="ARBA" id="ARBA00022840"/>
    </source>
</evidence>
<dbReference type="InterPro" id="IPR005467">
    <property type="entry name" value="His_kinase_dom"/>
</dbReference>
<keyword evidence="19" id="KW-1185">Reference proteome</keyword>
<evidence type="ECO:0000259" key="16">
    <source>
        <dbReference type="PROSITE" id="PS50109"/>
    </source>
</evidence>
<keyword evidence="13 15" id="KW-0472">Membrane</keyword>
<evidence type="ECO:0000313" key="19">
    <source>
        <dbReference type="Proteomes" id="UP000615234"/>
    </source>
</evidence>
<dbReference type="InterPro" id="IPR050398">
    <property type="entry name" value="HssS/ArlS-like"/>
</dbReference>
<gene>
    <name evidence="18" type="ORF">H8S09_04410</name>
</gene>